<sequence length="275" mass="29530">MTANRASWPDVDRPDAGSVLLAEADARETSPKAILDRVRREPSPPGLRSVALFRSIEDDTLVAYTQWAKDQADHAYVADLMGAGNLVEYRLHRSGVRDNSPAPGCVVLVTVDFDGSDPQRQQRWIDTVFDAMAGETQPAQGGISGHFHVSVDGTRVLNYAEWTDERAHREALERSGQGTVGSSLGWRRVQEFPGVISGGYRRFRLVGSVSATPVEGEVAEEVGGAEVLDSRRSGWPSMSAPTSRPMAGQGTCTRAGRRCSSPPAGDGRGGSGVRP</sequence>
<organism evidence="2 3">
    <name type="scientific">Actinopolymorpha pittospori</name>
    <dbReference type="NCBI Taxonomy" id="648752"/>
    <lineage>
        <taxon>Bacteria</taxon>
        <taxon>Bacillati</taxon>
        <taxon>Actinomycetota</taxon>
        <taxon>Actinomycetes</taxon>
        <taxon>Propionibacteriales</taxon>
        <taxon>Actinopolymorphaceae</taxon>
        <taxon>Actinopolymorpha</taxon>
    </lineage>
</organism>
<comment type="caution">
    <text evidence="2">The sequence shown here is derived from an EMBL/GenBank/DDBJ whole genome shotgun (WGS) entry which is preliminary data.</text>
</comment>
<dbReference type="RefSeq" id="WP_238361781.1">
    <property type="nucleotide sequence ID" value="NZ_BAABJL010000005.1"/>
</dbReference>
<dbReference type="Proteomes" id="UP000638648">
    <property type="component" value="Unassembled WGS sequence"/>
</dbReference>
<dbReference type="AlphaFoldDB" id="A0A927RHG9"/>
<keyword evidence="3" id="KW-1185">Reference proteome</keyword>
<feature type="compositionally biased region" description="Gly residues" evidence="1">
    <location>
        <begin position="266"/>
        <end position="275"/>
    </location>
</feature>
<dbReference type="EMBL" id="JADBEM010000001">
    <property type="protein sequence ID" value="MBE1612195.1"/>
    <property type="molecule type" value="Genomic_DNA"/>
</dbReference>
<name>A0A927RHG9_9ACTN</name>
<gene>
    <name evidence="2" type="ORF">HEB94_009043</name>
</gene>
<reference evidence="2" key="1">
    <citation type="submission" date="2020-10" db="EMBL/GenBank/DDBJ databases">
        <title>Sequencing the genomes of 1000 actinobacteria strains.</title>
        <authorList>
            <person name="Klenk H.-P."/>
        </authorList>
    </citation>
    <scope>NUCLEOTIDE SEQUENCE</scope>
    <source>
        <strain evidence="2">DSM 45354</strain>
    </source>
</reference>
<dbReference type="SUPFAM" id="SSF54909">
    <property type="entry name" value="Dimeric alpha+beta barrel"/>
    <property type="match status" value="1"/>
</dbReference>
<dbReference type="Gene3D" id="3.30.70.100">
    <property type="match status" value="2"/>
</dbReference>
<evidence type="ECO:0008006" key="4">
    <source>
        <dbReference type="Google" id="ProtNLM"/>
    </source>
</evidence>
<dbReference type="InterPro" id="IPR011008">
    <property type="entry name" value="Dimeric_a/b-barrel"/>
</dbReference>
<proteinExistence type="predicted"/>
<evidence type="ECO:0000313" key="3">
    <source>
        <dbReference type="Proteomes" id="UP000638648"/>
    </source>
</evidence>
<accession>A0A927RHG9</accession>
<feature type="region of interest" description="Disordered" evidence="1">
    <location>
        <begin position="230"/>
        <end position="275"/>
    </location>
</feature>
<protein>
    <recommendedName>
        <fullName evidence="4">Antibiotic biosynthesis monooxygenase</fullName>
    </recommendedName>
</protein>
<evidence type="ECO:0000256" key="1">
    <source>
        <dbReference type="SAM" id="MobiDB-lite"/>
    </source>
</evidence>
<evidence type="ECO:0000313" key="2">
    <source>
        <dbReference type="EMBL" id="MBE1612195.1"/>
    </source>
</evidence>